<feature type="transmembrane region" description="Helical" evidence="5">
    <location>
        <begin position="113"/>
        <end position="133"/>
    </location>
</feature>
<feature type="transmembrane region" description="Helical" evidence="5">
    <location>
        <begin position="258"/>
        <end position="276"/>
    </location>
</feature>
<evidence type="ECO:0000313" key="8">
    <source>
        <dbReference type="Proteomes" id="UP000471298"/>
    </source>
</evidence>
<feature type="transmembrane region" description="Helical" evidence="5">
    <location>
        <begin position="375"/>
        <end position="393"/>
    </location>
</feature>
<feature type="transmembrane region" description="Helical" evidence="5">
    <location>
        <begin position="218"/>
        <end position="238"/>
    </location>
</feature>
<evidence type="ECO:0000256" key="5">
    <source>
        <dbReference type="SAM" id="Phobius"/>
    </source>
</evidence>
<reference evidence="7 8" key="1">
    <citation type="submission" date="2019-10" db="EMBL/GenBank/DDBJ databases">
        <title>Cardiobacteriales fam. a chemoheterotrophic member of the order Cardiobacteriales, and proposal of Cardiobacteriales fam. nov.</title>
        <authorList>
            <person name="Wang C."/>
        </authorList>
    </citation>
    <scope>NUCLEOTIDE SEQUENCE [LARGE SCALE GENOMIC DNA]</scope>
    <source>
        <strain evidence="7 8">ML27</strain>
    </source>
</reference>
<dbReference type="AlphaFoldDB" id="A0A6N7ERU8"/>
<feature type="transmembrane region" description="Helical" evidence="5">
    <location>
        <begin position="343"/>
        <end position="363"/>
    </location>
</feature>
<feature type="transmembrane region" description="Helical" evidence="5">
    <location>
        <begin position="285"/>
        <end position="303"/>
    </location>
</feature>
<dbReference type="SUPFAM" id="SSF103473">
    <property type="entry name" value="MFS general substrate transporter"/>
    <property type="match status" value="1"/>
</dbReference>
<keyword evidence="2 5" id="KW-1133">Transmembrane helix</keyword>
<feature type="transmembrane region" description="Helical" evidence="5">
    <location>
        <begin position="43"/>
        <end position="61"/>
    </location>
</feature>
<dbReference type="InterPro" id="IPR047200">
    <property type="entry name" value="MFS_YcaD-like"/>
</dbReference>
<evidence type="ECO:0000313" key="7">
    <source>
        <dbReference type="EMBL" id="MPV85584.1"/>
    </source>
</evidence>
<name>A0A6N7ERU8_9GAMM</name>
<feature type="transmembrane region" description="Helical" evidence="5">
    <location>
        <begin position="178"/>
        <end position="198"/>
    </location>
</feature>
<keyword evidence="8" id="KW-1185">Reference proteome</keyword>
<dbReference type="FunCoup" id="A0A6N7ERU8">
    <property type="interactions" value="22"/>
</dbReference>
<dbReference type="PROSITE" id="PS50850">
    <property type="entry name" value="MFS"/>
    <property type="match status" value="1"/>
</dbReference>
<evidence type="ECO:0000259" key="6">
    <source>
        <dbReference type="PROSITE" id="PS50850"/>
    </source>
</evidence>
<dbReference type="Pfam" id="PF07690">
    <property type="entry name" value="MFS_1"/>
    <property type="match status" value="1"/>
</dbReference>
<evidence type="ECO:0000256" key="4">
    <source>
        <dbReference type="SAM" id="MobiDB-lite"/>
    </source>
</evidence>
<dbReference type="InterPro" id="IPR011701">
    <property type="entry name" value="MFS"/>
</dbReference>
<dbReference type="RefSeq" id="WP_152808978.1">
    <property type="nucleotide sequence ID" value="NZ_WHNW01000002.1"/>
</dbReference>
<keyword evidence="3 5" id="KW-0472">Membrane</keyword>
<evidence type="ECO:0000256" key="2">
    <source>
        <dbReference type="ARBA" id="ARBA00022989"/>
    </source>
</evidence>
<evidence type="ECO:0000256" key="3">
    <source>
        <dbReference type="ARBA" id="ARBA00023136"/>
    </source>
</evidence>
<evidence type="ECO:0000256" key="1">
    <source>
        <dbReference type="ARBA" id="ARBA00022692"/>
    </source>
</evidence>
<sequence length="453" mass="49800">MIWLQLFFRSWSLFLGLGLVFGGQGLLYTLVTYRGRLEGFSTVELGFLMSAYFMGYFVGSWRGMKIIASVGHVRVFGALASAASVIFLLLFMVPEFFETIGLGKTQGYIKPTYYSWFILRLINGFAAAVILIIAESWLNEMSDNQSRGKNLSLYMMFSWGAPILGNFLLWFIPAESNTLFILGSIFVSMAAIPILMSAKSVPDFSFPDTVSLKLLYKISPVGLVGCFLAGCIHGNFIYSSSLFAVSVFPAQQNFGASIASIIIAAGIFAIPFSGLISDKYDRRKVLLVISIFGCVFTIMALLITDMSQISLYIWLAIIGTMVLPTYSLSVAHMNDWLAPKQMISASATLVLVYSVGMIITPLLTGKAIAFFGPNAYFYLTLSIFAVLTLFCAYRMAVSDAPIVSDSESSVSVTPTMTALSSVFEEESQESLKNTDTNDEIDDIEHIDSDEKTK</sequence>
<gene>
    <name evidence="7" type="ORF">GCU85_02390</name>
</gene>
<organism evidence="7 8">
    <name type="scientific">Ostreibacterium oceani</name>
    <dbReference type="NCBI Taxonomy" id="2654998"/>
    <lineage>
        <taxon>Bacteria</taxon>
        <taxon>Pseudomonadati</taxon>
        <taxon>Pseudomonadota</taxon>
        <taxon>Gammaproteobacteria</taxon>
        <taxon>Cardiobacteriales</taxon>
        <taxon>Ostreibacteriaceae</taxon>
        <taxon>Ostreibacterium</taxon>
    </lineage>
</organism>
<keyword evidence="1 5" id="KW-0812">Transmembrane</keyword>
<dbReference type="InParanoid" id="A0A6N7ERU8"/>
<dbReference type="Gene3D" id="1.20.1250.20">
    <property type="entry name" value="MFS general substrate transporter like domains"/>
    <property type="match status" value="2"/>
</dbReference>
<comment type="caution">
    <text evidence="7">The sequence shown here is derived from an EMBL/GenBank/DDBJ whole genome shotgun (WGS) entry which is preliminary data.</text>
</comment>
<dbReference type="EMBL" id="WHNW01000002">
    <property type="protein sequence ID" value="MPV85584.1"/>
    <property type="molecule type" value="Genomic_DNA"/>
</dbReference>
<dbReference type="GO" id="GO:0022857">
    <property type="term" value="F:transmembrane transporter activity"/>
    <property type="evidence" value="ECO:0007669"/>
    <property type="project" value="InterPro"/>
</dbReference>
<feature type="transmembrane region" description="Helical" evidence="5">
    <location>
        <begin position="12"/>
        <end position="31"/>
    </location>
</feature>
<proteinExistence type="predicted"/>
<dbReference type="GO" id="GO:0005886">
    <property type="term" value="C:plasma membrane"/>
    <property type="evidence" value="ECO:0007669"/>
    <property type="project" value="TreeGrafter"/>
</dbReference>
<feature type="transmembrane region" description="Helical" evidence="5">
    <location>
        <begin position="309"/>
        <end position="331"/>
    </location>
</feature>
<dbReference type="PANTHER" id="PTHR23521:SF3">
    <property type="entry name" value="MFS TRANSPORTER"/>
    <property type="match status" value="1"/>
</dbReference>
<feature type="transmembrane region" description="Helical" evidence="5">
    <location>
        <begin position="153"/>
        <end position="172"/>
    </location>
</feature>
<protein>
    <submittedName>
        <fullName evidence="7">MFS transporter</fullName>
    </submittedName>
</protein>
<dbReference type="CDD" id="cd17477">
    <property type="entry name" value="MFS_YcaD_like"/>
    <property type="match status" value="1"/>
</dbReference>
<feature type="compositionally biased region" description="Basic and acidic residues" evidence="4">
    <location>
        <begin position="443"/>
        <end position="453"/>
    </location>
</feature>
<dbReference type="PANTHER" id="PTHR23521">
    <property type="entry name" value="TRANSPORTER MFS SUPERFAMILY"/>
    <property type="match status" value="1"/>
</dbReference>
<dbReference type="InterPro" id="IPR020846">
    <property type="entry name" value="MFS_dom"/>
</dbReference>
<dbReference type="Proteomes" id="UP000471298">
    <property type="component" value="Unassembled WGS sequence"/>
</dbReference>
<feature type="domain" description="Major facilitator superfamily (MFS) profile" evidence="6">
    <location>
        <begin position="218"/>
        <end position="453"/>
    </location>
</feature>
<feature type="transmembrane region" description="Helical" evidence="5">
    <location>
        <begin position="73"/>
        <end position="93"/>
    </location>
</feature>
<dbReference type="InterPro" id="IPR036259">
    <property type="entry name" value="MFS_trans_sf"/>
</dbReference>
<feature type="region of interest" description="Disordered" evidence="4">
    <location>
        <begin position="422"/>
        <end position="453"/>
    </location>
</feature>
<accession>A0A6N7ERU8</accession>